<dbReference type="SUPFAM" id="SSF50494">
    <property type="entry name" value="Trypsin-like serine proteases"/>
    <property type="match status" value="1"/>
</dbReference>
<name>A0A561TKP0_9ACTN</name>
<reference evidence="2 3" key="1">
    <citation type="submission" date="2019-06" db="EMBL/GenBank/DDBJ databases">
        <title>Sequencing the genomes of 1000 actinobacteria strains.</title>
        <authorList>
            <person name="Klenk H.-P."/>
        </authorList>
    </citation>
    <scope>NUCLEOTIDE SEQUENCE [LARGE SCALE GENOMIC DNA]</scope>
    <source>
        <strain evidence="2 3">DSM 41695</strain>
    </source>
</reference>
<dbReference type="InterPro" id="IPR009003">
    <property type="entry name" value="Peptidase_S1_PA"/>
</dbReference>
<dbReference type="Proteomes" id="UP000316603">
    <property type="component" value="Unassembled WGS sequence"/>
</dbReference>
<accession>A0A561TKP0</accession>
<evidence type="ECO:0000313" key="2">
    <source>
        <dbReference type="EMBL" id="TWF87642.1"/>
    </source>
</evidence>
<organism evidence="2 3">
    <name type="scientific">Streptomyces capillispiralis</name>
    <dbReference type="NCBI Taxonomy" id="68182"/>
    <lineage>
        <taxon>Bacteria</taxon>
        <taxon>Bacillati</taxon>
        <taxon>Actinomycetota</taxon>
        <taxon>Actinomycetes</taxon>
        <taxon>Kitasatosporales</taxon>
        <taxon>Streptomycetaceae</taxon>
        <taxon>Streptomyces</taxon>
    </lineage>
</organism>
<evidence type="ECO:0000313" key="3">
    <source>
        <dbReference type="Proteomes" id="UP000316603"/>
    </source>
</evidence>
<dbReference type="Pfam" id="PF20028">
    <property type="entry name" value="VMAP-C"/>
    <property type="match status" value="1"/>
</dbReference>
<sequence length="553" mass="59027">MSDAAWHTRIRCGNEVGAGFLVSPRQVLTCAHVVAASETSPVSVSFPNRADLGEVTAEVTVHGGWRGGDTDPGDLAVLELEREVPLTPAVFAPPGAERGVPAPELVAYGFPRGYDEGTLALYRAVPGPLIAGEWVQLEAASGHGQPLAHGFSGAAVTLADGSVVGMVTAVAGGRDVRAGRMLPTEVMARYWSGLGELVPTPGHATDTRRRLYTLVRRAERAGLRCDPHRLYVDAVGPFGPPLPDGGFASLASAAAYVQWEVPEPEAVARFADRLRELLDEPPARPSAWSPVVVEIEHSGAGPDQVTVEVSASLDGRRHPVGARRLPRAAVRAYVQERIDEAVAHLTPGADELLAFVLPREWLNEPVAHWECGADDPTPLGCAYPLVVADRSRHRSGRLRHQLRKKWQKLDTGTGAVVHRVECGSPERPAGLRKRLWDGGAELAAFPAPPTAAPQHFEVGLNVPVPVLLWPRTGCPEPGTDHEGPCSGGTFLDELTASVAGVPPAELPHHILSSRLTADAAEEPDRHWARDVQLLWDDPRCFPATAASLHSPVA</sequence>
<comment type="caution">
    <text evidence="2">The sequence shown here is derived from an EMBL/GenBank/DDBJ whole genome shotgun (WGS) entry which is preliminary data.</text>
</comment>
<proteinExistence type="predicted"/>
<keyword evidence="3" id="KW-1185">Reference proteome</keyword>
<evidence type="ECO:0000259" key="1">
    <source>
        <dbReference type="Pfam" id="PF20028"/>
    </source>
</evidence>
<dbReference type="OrthoDB" id="3329683at2"/>
<dbReference type="InterPro" id="IPR045450">
    <property type="entry name" value="VMAP_C"/>
</dbReference>
<feature type="domain" description="vWA-MoxR associated protein C-terminal" evidence="1">
    <location>
        <begin position="304"/>
        <end position="538"/>
    </location>
</feature>
<dbReference type="Gene3D" id="2.40.10.120">
    <property type="match status" value="1"/>
</dbReference>
<dbReference type="RefSeq" id="WP_145869386.1">
    <property type="nucleotide sequence ID" value="NZ_BNCE01000011.1"/>
</dbReference>
<dbReference type="Pfam" id="PF13365">
    <property type="entry name" value="Trypsin_2"/>
    <property type="match status" value="1"/>
</dbReference>
<dbReference type="AlphaFoldDB" id="A0A561TKP0"/>
<dbReference type="EMBL" id="VIWV01000001">
    <property type="protein sequence ID" value="TWF87642.1"/>
    <property type="molecule type" value="Genomic_DNA"/>
</dbReference>
<protein>
    <submittedName>
        <fullName evidence="2">Trypsin-like peptidase</fullName>
    </submittedName>
</protein>
<gene>
    <name evidence="2" type="ORF">FHX78_114658</name>
</gene>